<name>A0A937X825_9BACT</name>
<dbReference type="CDD" id="cd00118">
    <property type="entry name" value="LysM"/>
    <property type="match status" value="1"/>
</dbReference>
<evidence type="ECO:0000259" key="2">
    <source>
        <dbReference type="PROSITE" id="PS51782"/>
    </source>
</evidence>
<evidence type="ECO:0000256" key="1">
    <source>
        <dbReference type="SAM" id="MobiDB-lite"/>
    </source>
</evidence>
<evidence type="ECO:0000313" key="4">
    <source>
        <dbReference type="Proteomes" id="UP000703893"/>
    </source>
</evidence>
<dbReference type="InterPro" id="IPR018392">
    <property type="entry name" value="LysM"/>
</dbReference>
<feature type="region of interest" description="Disordered" evidence="1">
    <location>
        <begin position="1"/>
        <end position="34"/>
    </location>
</feature>
<accession>A0A937X825</accession>
<dbReference type="PROSITE" id="PS51782">
    <property type="entry name" value="LYSM"/>
    <property type="match status" value="1"/>
</dbReference>
<proteinExistence type="predicted"/>
<dbReference type="Gene3D" id="3.10.350.10">
    <property type="entry name" value="LysM domain"/>
    <property type="match status" value="1"/>
</dbReference>
<sequence length="190" mass="20247">MSTAMLRQTAKPPRAVRLAVTPGGPSPNERPGRGPAFAYTVRQGDTLYALARACGVPMAELMRRNPALHGSSLKVGERIWIPDLLPASAGEPAEGLAYRAAHGGEVRMSADRRFVAVLDCTLAGHANSLTAYERKSGKKIPVPGTASDQCWKRVGWSPDGRLLAIEGLRKANEEGGTFIAFDPLTGEKSV</sequence>
<feature type="domain" description="LysM" evidence="2">
    <location>
        <begin position="37"/>
        <end position="81"/>
    </location>
</feature>
<reference evidence="3 4" key="1">
    <citation type="submission" date="2019-03" db="EMBL/GenBank/DDBJ databases">
        <title>Lake Tanganyika Metagenome-Assembled Genomes (MAGs).</title>
        <authorList>
            <person name="Tran P."/>
        </authorList>
    </citation>
    <scope>NUCLEOTIDE SEQUENCE [LARGE SCALE GENOMIC DNA]</scope>
    <source>
        <strain evidence="3">K_DeepCast_65m_m2_236</strain>
    </source>
</reference>
<dbReference type="InterPro" id="IPR036779">
    <property type="entry name" value="LysM_dom_sf"/>
</dbReference>
<dbReference type="AlphaFoldDB" id="A0A937X825"/>
<gene>
    <name evidence="3" type="ORF">FJZ00_09245</name>
</gene>
<feature type="non-terminal residue" evidence="3">
    <location>
        <position position="190"/>
    </location>
</feature>
<dbReference type="SMART" id="SM00257">
    <property type="entry name" value="LysM"/>
    <property type="match status" value="1"/>
</dbReference>
<dbReference type="Proteomes" id="UP000703893">
    <property type="component" value="Unassembled WGS sequence"/>
</dbReference>
<dbReference type="SUPFAM" id="SSF54106">
    <property type="entry name" value="LysM domain"/>
    <property type="match status" value="1"/>
</dbReference>
<organism evidence="3 4">
    <name type="scientific">Candidatus Tanganyikabacteria bacterium</name>
    <dbReference type="NCBI Taxonomy" id="2961651"/>
    <lineage>
        <taxon>Bacteria</taxon>
        <taxon>Bacillati</taxon>
        <taxon>Candidatus Sericytochromatia</taxon>
        <taxon>Candidatus Tanganyikabacteria</taxon>
    </lineage>
</organism>
<evidence type="ECO:0000313" key="3">
    <source>
        <dbReference type="EMBL" id="MBM3275326.1"/>
    </source>
</evidence>
<comment type="caution">
    <text evidence="3">The sequence shown here is derived from an EMBL/GenBank/DDBJ whole genome shotgun (WGS) entry which is preliminary data.</text>
</comment>
<protein>
    <submittedName>
        <fullName evidence="3">LysM peptidoglycan-binding domain-containing protein</fullName>
    </submittedName>
</protein>
<dbReference type="EMBL" id="VGJX01000531">
    <property type="protein sequence ID" value="MBM3275326.1"/>
    <property type="molecule type" value="Genomic_DNA"/>
</dbReference>
<dbReference type="Pfam" id="PF01476">
    <property type="entry name" value="LysM"/>
    <property type="match status" value="1"/>
</dbReference>